<keyword evidence="2" id="KW-0436">Ligase</keyword>
<protein>
    <submittedName>
        <fullName evidence="5">Acyl-CoA synthetase</fullName>
    </submittedName>
</protein>
<dbReference type="KEGG" id="kyr:CVV65_13220"/>
<dbReference type="Pfam" id="PF00501">
    <property type="entry name" value="AMP-binding"/>
    <property type="match status" value="1"/>
</dbReference>
<dbReference type="NCBIfam" id="NF006182">
    <property type="entry name" value="PRK08316.1"/>
    <property type="match status" value="1"/>
</dbReference>
<sequence>MTETWVHRARRHTIGDTLRRSRMRHPDKPALKWRDEEVTYRELDERANRLANGLLAAGVKKGDRIAMLSKNCLDFAVVWFAVARAGAVFVPINFMLGAAEVRYILEHSQSAGFFVAPDLLETAEKAVEGLDFVRYRGLVDTPESRGPWRSVAEWSAGQPETEPDVDIDDGDVVNILYTSGTESRPKGAMLTHRSLIAEYVSGIIDCELTAEDRIIHALPLFHSAQFHVLLGPQIYLGAWGVIVEGPAPELVMETVSRERVTQLFCPPTVWISLLRHPKFDEYDLSSLQKCYYGAAIMPVEVLKELTRRLPGARFWNAYGQTEVAPLAMILRPEDQLRKPGAAGKPCINVESKIVDDEGREVPPGTVGEIVHRTPHAMIGYYNDPEKTAAAFENGWFHSGDLGVMDEEGYVTVVDRKKDMIKTGGENVASREVEEVIYQHPGVAEVAVIGVPHPYWIEAVTAVVVPKAGSQLTEEELITFCRERLAGFKVPKFVVITDALPKNPSGKILKRQLRDVYQHLGERPVS</sequence>
<dbReference type="EMBL" id="CP024955">
    <property type="protein sequence ID" value="ATY85770.1"/>
    <property type="molecule type" value="Genomic_DNA"/>
</dbReference>
<evidence type="ECO:0000313" key="5">
    <source>
        <dbReference type="EMBL" id="ATY85770.1"/>
    </source>
</evidence>
<dbReference type="Gene3D" id="3.30.300.30">
    <property type="match status" value="1"/>
</dbReference>
<dbReference type="PROSITE" id="PS00455">
    <property type="entry name" value="AMP_BINDING"/>
    <property type="match status" value="1"/>
</dbReference>
<dbReference type="PANTHER" id="PTHR43767">
    <property type="entry name" value="LONG-CHAIN-FATTY-ACID--COA LIGASE"/>
    <property type="match status" value="1"/>
</dbReference>
<feature type="domain" description="AMP-binding enzyme C-terminal" evidence="4">
    <location>
        <begin position="431"/>
        <end position="506"/>
    </location>
</feature>
<dbReference type="OrthoDB" id="9765680at2"/>
<organism evidence="5 6">
    <name type="scientific">Kyrpidia spormannii</name>
    <dbReference type="NCBI Taxonomy" id="2055160"/>
    <lineage>
        <taxon>Bacteria</taxon>
        <taxon>Bacillati</taxon>
        <taxon>Bacillota</taxon>
        <taxon>Bacilli</taxon>
        <taxon>Bacillales</taxon>
        <taxon>Alicyclobacillaceae</taxon>
        <taxon>Kyrpidia</taxon>
    </lineage>
</organism>
<evidence type="ECO:0000256" key="1">
    <source>
        <dbReference type="ARBA" id="ARBA00006432"/>
    </source>
</evidence>
<dbReference type="PANTHER" id="PTHR43767:SF1">
    <property type="entry name" value="NONRIBOSOMAL PEPTIDE SYNTHASE PES1 (EUROFUNG)-RELATED"/>
    <property type="match status" value="1"/>
</dbReference>
<keyword evidence="6" id="KW-1185">Reference proteome</keyword>
<feature type="domain" description="AMP-dependent synthetase/ligase" evidence="3">
    <location>
        <begin position="19"/>
        <end position="381"/>
    </location>
</feature>
<dbReference type="InterPro" id="IPR050237">
    <property type="entry name" value="ATP-dep_AMP-bd_enzyme"/>
</dbReference>
<dbReference type="SUPFAM" id="SSF56801">
    <property type="entry name" value="Acetyl-CoA synthetase-like"/>
    <property type="match status" value="1"/>
</dbReference>
<evidence type="ECO:0000313" key="6">
    <source>
        <dbReference type="Proteomes" id="UP000231932"/>
    </source>
</evidence>
<dbReference type="AlphaFoldDB" id="A0A2K8NAX8"/>
<dbReference type="FunFam" id="3.30.300.30:FF:000008">
    <property type="entry name" value="2,3-dihydroxybenzoate-AMP ligase"/>
    <property type="match status" value="1"/>
</dbReference>
<dbReference type="NCBIfam" id="NF004837">
    <property type="entry name" value="PRK06187.1"/>
    <property type="match status" value="1"/>
</dbReference>
<comment type="similarity">
    <text evidence="1">Belongs to the ATP-dependent AMP-binding enzyme family.</text>
</comment>
<evidence type="ECO:0000256" key="2">
    <source>
        <dbReference type="ARBA" id="ARBA00022598"/>
    </source>
</evidence>
<proteinExistence type="inferred from homology"/>
<evidence type="ECO:0000259" key="4">
    <source>
        <dbReference type="Pfam" id="PF13193"/>
    </source>
</evidence>
<accession>A0A2K8NAX8</accession>
<dbReference type="InterPro" id="IPR025110">
    <property type="entry name" value="AMP-bd_C"/>
</dbReference>
<dbReference type="InterPro" id="IPR042099">
    <property type="entry name" value="ANL_N_sf"/>
</dbReference>
<evidence type="ECO:0000259" key="3">
    <source>
        <dbReference type="Pfam" id="PF00501"/>
    </source>
</evidence>
<gene>
    <name evidence="5" type="ORF">CVV65_13220</name>
</gene>
<dbReference type="InterPro" id="IPR020845">
    <property type="entry name" value="AMP-binding_CS"/>
</dbReference>
<dbReference type="Pfam" id="PF13193">
    <property type="entry name" value="AMP-binding_C"/>
    <property type="match status" value="1"/>
</dbReference>
<dbReference type="InterPro" id="IPR045851">
    <property type="entry name" value="AMP-bd_C_sf"/>
</dbReference>
<dbReference type="Gene3D" id="3.40.50.12780">
    <property type="entry name" value="N-terminal domain of ligase-like"/>
    <property type="match status" value="1"/>
</dbReference>
<name>A0A2K8NAX8_9BACL</name>
<dbReference type="RefSeq" id="WP_100668528.1">
    <property type="nucleotide sequence ID" value="NZ_CP024955.1"/>
</dbReference>
<dbReference type="CDD" id="cd17631">
    <property type="entry name" value="FACL_FadD13-like"/>
    <property type="match status" value="1"/>
</dbReference>
<dbReference type="GO" id="GO:0016878">
    <property type="term" value="F:acid-thiol ligase activity"/>
    <property type="evidence" value="ECO:0007669"/>
    <property type="project" value="UniProtKB-ARBA"/>
</dbReference>
<reference evidence="6" key="1">
    <citation type="submission" date="2017-11" db="EMBL/GenBank/DDBJ databases">
        <title>Complete Genome Sequence of Kyrpidia sp. Strain EA-1, a thermophilic, hydrogen-oxidizing Bacterium, isolated from the Azores.</title>
        <authorList>
            <person name="Reiner J.E."/>
            <person name="Lapp C.J."/>
            <person name="Bunk B."/>
            <person name="Gescher J."/>
        </authorList>
    </citation>
    <scope>NUCLEOTIDE SEQUENCE [LARGE SCALE GENOMIC DNA]</scope>
    <source>
        <strain evidence="6">EA-1</strain>
    </source>
</reference>
<dbReference type="Proteomes" id="UP000231932">
    <property type="component" value="Chromosome"/>
</dbReference>
<dbReference type="InterPro" id="IPR000873">
    <property type="entry name" value="AMP-dep_synth/lig_dom"/>
</dbReference>